<keyword evidence="2" id="KW-0472">Membrane</keyword>
<sequence>MVEILILAKCGPRLSSFHYYYNIMRAWRPPPTSLFIYVILTLLLLFFAAHKPAADIETTNETVPIRTYKLSSLNTVMPYSESVSMNRNIPKAKSSPKWRRPKPSADKTRFMEKPNFTSRTGKLVDVLYGCRHCNSRDDTTLLCTYFEANKRHKRLPKGSKSFVKNETSNDNVYSDKRRLRTTNIENEPSYMLQQYDKPSAKINAVLKDLGFVCNSDKMYTFYPSQIYYYKDAQKHIARYGQKNYIAPKPKNSIGSRDGYNQNGRHQKPIHSKTFPENNRYNKNYKIEV</sequence>
<keyword evidence="4" id="KW-1185">Reference proteome</keyword>
<accession>A0A8R2FBY7</accession>
<reference evidence="4" key="1">
    <citation type="submission" date="2010-06" db="EMBL/GenBank/DDBJ databases">
        <authorList>
            <person name="Jiang H."/>
            <person name="Abraham K."/>
            <person name="Ali S."/>
            <person name="Alsbrooks S.L."/>
            <person name="Anim B.N."/>
            <person name="Anosike U.S."/>
            <person name="Attaway T."/>
            <person name="Bandaranaike D.P."/>
            <person name="Battles P.K."/>
            <person name="Bell S.N."/>
            <person name="Bell A.V."/>
            <person name="Beltran B."/>
            <person name="Bickham C."/>
            <person name="Bustamante Y."/>
            <person name="Caleb T."/>
            <person name="Canada A."/>
            <person name="Cardenas V."/>
            <person name="Carter K."/>
            <person name="Chacko J."/>
            <person name="Chandrabose M.N."/>
            <person name="Chavez D."/>
            <person name="Chavez A."/>
            <person name="Chen L."/>
            <person name="Chu H.-S."/>
            <person name="Claassen K.J."/>
            <person name="Cockrell R."/>
            <person name="Collins M."/>
            <person name="Cooper J.A."/>
            <person name="Cree A."/>
            <person name="Curry S.M."/>
            <person name="Da Y."/>
            <person name="Dao M.D."/>
            <person name="Das B."/>
            <person name="Davila M.-L."/>
            <person name="Davy-Carroll L."/>
            <person name="Denson S."/>
            <person name="Dinh H."/>
            <person name="Ebong V.E."/>
            <person name="Edwards J.R."/>
            <person name="Egan A."/>
            <person name="El-Daye J."/>
            <person name="Escobedo L."/>
            <person name="Fernandez S."/>
            <person name="Fernando P.R."/>
            <person name="Flagg N."/>
            <person name="Forbes L.D."/>
            <person name="Fowler R.G."/>
            <person name="Fu Q."/>
            <person name="Gabisi R.A."/>
            <person name="Ganer J."/>
            <person name="Garbino Pronczuk A."/>
            <person name="Garcia R.M."/>
            <person name="Garner T."/>
            <person name="Garrett T.E."/>
            <person name="Gonzalez D.A."/>
            <person name="Hamid H."/>
            <person name="Hawkins E.S."/>
            <person name="Hirani K."/>
            <person name="Hogues M.E."/>
            <person name="Hollins B."/>
            <person name="Hsiao C.-H."/>
            <person name="Jabil R."/>
            <person name="James M.L."/>
            <person name="Jhangiani S.N."/>
            <person name="Johnson B."/>
            <person name="Johnson Q."/>
            <person name="Joshi V."/>
            <person name="Kalu J.B."/>
            <person name="Kam C."/>
            <person name="Kashfia A."/>
            <person name="Keebler J."/>
            <person name="Kisamo H."/>
            <person name="Kovar C.L."/>
            <person name="Lago L.A."/>
            <person name="Lai C.-Y."/>
            <person name="Laidlaw J."/>
            <person name="Lara F."/>
            <person name="Le T.-K."/>
            <person name="Lee S.L."/>
            <person name="Legall F.H."/>
            <person name="Lemon S.J."/>
            <person name="Lewis L.R."/>
            <person name="Li B."/>
            <person name="Liu Y."/>
            <person name="Liu Y.-S."/>
            <person name="Lopez J."/>
            <person name="Lozado R.J."/>
            <person name="Lu J."/>
            <person name="Madu R.C."/>
            <person name="Maheshwari M."/>
            <person name="Maheshwari R."/>
            <person name="Malloy K."/>
            <person name="Martinez E."/>
            <person name="Mathew T."/>
            <person name="Mercado I.C."/>
            <person name="Mercado C."/>
            <person name="Meyer B."/>
            <person name="Montgomery K."/>
            <person name="Morgan M.B."/>
            <person name="Munidasa M."/>
            <person name="Nazareth L.V."/>
            <person name="Nelson J."/>
            <person name="Ng B.M."/>
            <person name="Nguyen N.B."/>
            <person name="Nguyen P.Q."/>
            <person name="Nguyen T."/>
            <person name="Obregon M."/>
            <person name="Okwuonu G.O."/>
            <person name="Onwere C.G."/>
            <person name="Orozco G."/>
            <person name="Parra A."/>
            <person name="Patel S."/>
            <person name="Patil S."/>
            <person name="Perez A."/>
            <person name="Perez Y."/>
            <person name="Pham C."/>
            <person name="Primus E.L."/>
            <person name="Pu L.-L."/>
            <person name="Puazo M."/>
            <person name="Qin X."/>
            <person name="Quiroz J.B."/>
            <person name="Reese J."/>
            <person name="Richards S."/>
            <person name="Rives C.M."/>
            <person name="Robberts R."/>
            <person name="Ruiz S.J."/>
            <person name="Ruiz M.J."/>
            <person name="Santibanez J."/>
            <person name="Schneider B.W."/>
            <person name="Sisson I."/>
            <person name="Smith M."/>
            <person name="Sodergren E."/>
            <person name="Song X.-Z."/>
            <person name="Song B.B."/>
            <person name="Summersgill H."/>
            <person name="Thelus R."/>
            <person name="Thornton R.D."/>
            <person name="Trejos Z.Y."/>
            <person name="Usmani K."/>
            <person name="Vattathil S."/>
            <person name="Villasana D."/>
            <person name="Walker D.L."/>
            <person name="Wang S."/>
            <person name="Wang K."/>
            <person name="White C.S."/>
            <person name="Williams A.C."/>
            <person name="Williamson J."/>
            <person name="Wilson K."/>
            <person name="Woghiren I.O."/>
            <person name="Woodworth J.R."/>
            <person name="Worley K.C."/>
            <person name="Wright R.A."/>
            <person name="Wu W."/>
            <person name="Young L."/>
            <person name="Zhang L."/>
            <person name="Zhang J."/>
            <person name="Zhu Y."/>
            <person name="Muzny D.M."/>
            <person name="Weinstock G."/>
            <person name="Gibbs R.A."/>
        </authorList>
    </citation>
    <scope>NUCLEOTIDE SEQUENCE [LARGE SCALE GENOMIC DNA]</scope>
    <source>
        <strain evidence="4">LSR1</strain>
    </source>
</reference>
<dbReference type="GeneID" id="100570604"/>
<dbReference type="Proteomes" id="UP000007819">
    <property type="component" value="Chromosome A1"/>
</dbReference>
<organism evidence="3 4">
    <name type="scientific">Acyrthosiphon pisum</name>
    <name type="common">Pea aphid</name>
    <dbReference type="NCBI Taxonomy" id="7029"/>
    <lineage>
        <taxon>Eukaryota</taxon>
        <taxon>Metazoa</taxon>
        <taxon>Ecdysozoa</taxon>
        <taxon>Arthropoda</taxon>
        <taxon>Hexapoda</taxon>
        <taxon>Insecta</taxon>
        <taxon>Pterygota</taxon>
        <taxon>Neoptera</taxon>
        <taxon>Paraneoptera</taxon>
        <taxon>Hemiptera</taxon>
        <taxon>Sternorrhyncha</taxon>
        <taxon>Aphidomorpha</taxon>
        <taxon>Aphidoidea</taxon>
        <taxon>Aphididae</taxon>
        <taxon>Macrosiphini</taxon>
        <taxon>Acyrthosiphon</taxon>
    </lineage>
</organism>
<proteinExistence type="predicted"/>
<keyword evidence="2" id="KW-1133">Transmembrane helix</keyword>
<dbReference type="RefSeq" id="XP_008185820.3">
    <property type="nucleotide sequence ID" value="XM_008187598.3"/>
</dbReference>
<feature type="compositionally biased region" description="Polar residues" evidence="1">
    <location>
        <begin position="252"/>
        <end position="263"/>
    </location>
</feature>
<name>A0A8R2FBY7_ACYPI</name>
<feature type="transmembrane region" description="Helical" evidence="2">
    <location>
        <begin position="34"/>
        <end position="50"/>
    </location>
</feature>
<dbReference type="AlphaFoldDB" id="A0A8R2FBY7"/>
<keyword evidence="2" id="KW-0812">Transmembrane</keyword>
<dbReference type="KEGG" id="api:100570604"/>
<evidence type="ECO:0000256" key="1">
    <source>
        <dbReference type="SAM" id="MobiDB-lite"/>
    </source>
</evidence>
<protein>
    <submittedName>
        <fullName evidence="3">Uncharacterized protein</fullName>
    </submittedName>
</protein>
<evidence type="ECO:0000313" key="3">
    <source>
        <dbReference type="EnsemblMetazoa" id="XP_008185820.3"/>
    </source>
</evidence>
<evidence type="ECO:0000256" key="2">
    <source>
        <dbReference type="SAM" id="Phobius"/>
    </source>
</evidence>
<feature type="region of interest" description="Disordered" evidence="1">
    <location>
        <begin position="247"/>
        <end position="276"/>
    </location>
</feature>
<reference evidence="3" key="2">
    <citation type="submission" date="2022-06" db="UniProtKB">
        <authorList>
            <consortium name="EnsemblMetazoa"/>
        </authorList>
    </citation>
    <scope>IDENTIFICATION</scope>
</reference>
<evidence type="ECO:0000313" key="4">
    <source>
        <dbReference type="Proteomes" id="UP000007819"/>
    </source>
</evidence>
<dbReference type="EnsemblMetazoa" id="XM_008187598.3">
    <property type="protein sequence ID" value="XP_008185820.3"/>
    <property type="gene ID" value="LOC100570604"/>
</dbReference>